<dbReference type="InterPro" id="IPR047789">
    <property type="entry name" value="CU044_5270-like"/>
</dbReference>
<protein>
    <submittedName>
        <fullName evidence="2">Uncharacterized protein</fullName>
    </submittedName>
</protein>
<evidence type="ECO:0000313" key="3">
    <source>
        <dbReference type="Proteomes" id="UP000468735"/>
    </source>
</evidence>
<comment type="caution">
    <text evidence="2">The sequence shown here is derived from an EMBL/GenBank/DDBJ whole genome shotgun (WGS) entry which is preliminary data.</text>
</comment>
<proteinExistence type="predicted"/>
<feature type="region of interest" description="Disordered" evidence="1">
    <location>
        <begin position="156"/>
        <end position="180"/>
    </location>
</feature>
<dbReference type="AlphaFoldDB" id="A0A6H9ZA04"/>
<dbReference type="Proteomes" id="UP000468735">
    <property type="component" value="Unassembled WGS sequence"/>
</dbReference>
<gene>
    <name evidence="2" type="ORF">F8566_00785</name>
</gene>
<dbReference type="NCBIfam" id="NF038083">
    <property type="entry name" value="CU044_5270_fam"/>
    <property type="match status" value="1"/>
</dbReference>
<sequence length="203" mass="22431">MEQWWRFDGAKTASYDPRKNELTVHDAGLRGDDRSPRQFYDYVNGLPTGSEALLTRLRQDSAKSAGADQNERVFNLISVILRDAQIMPPKVNAALLRVLEKIPGVRVNNNVTDLAGRPGIAVTRDDDTGRNELILDPKTYRFLGNRTVATRERTITSSAVPGKSAPGAPRPPFDRGTETQHAGQVLINVAYLPTKVVDKPGQR</sequence>
<accession>A0A6H9ZA04</accession>
<dbReference type="OrthoDB" id="3509545at2"/>
<reference evidence="2 3" key="1">
    <citation type="submission" date="2019-09" db="EMBL/GenBank/DDBJ databases">
        <title>Actinomadura physcomitrii sp. nov., a novel actinomycete isolated from moss [Physcomitrium sphaericum (Ludw) Fuernr].</title>
        <authorList>
            <person name="Zhuang X."/>
            <person name="Liu C."/>
        </authorList>
    </citation>
    <scope>NUCLEOTIDE SEQUENCE [LARGE SCALE GENOMIC DNA]</scope>
    <source>
        <strain evidence="2 3">HMC1</strain>
    </source>
</reference>
<organism evidence="2 3">
    <name type="scientific">Actinomadura rudentiformis</name>
    <dbReference type="NCBI Taxonomy" id="359158"/>
    <lineage>
        <taxon>Bacteria</taxon>
        <taxon>Bacillati</taxon>
        <taxon>Actinomycetota</taxon>
        <taxon>Actinomycetes</taxon>
        <taxon>Streptosporangiales</taxon>
        <taxon>Thermomonosporaceae</taxon>
        <taxon>Actinomadura</taxon>
    </lineage>
</organism>
<name>A0A6H9ZA04_9ACTN</name>
<dbReference type="EMBL" id="WBMT01000001">
    <property type="protein sequence ID" value="KAB2352273.1"/>
    <property type="molecule type" value="Genomic_DNA"/>
</dbReference>
<evidence type="ECO:0000256" key="1">
    <source>
        <dbReference type="SAM" id="MobiDB-lite"/>
    </source>
</evidence>
<evidence type="ECO:0000313" key="2">
    <source>
        <dbReference type="EMBL" id="KAB2352273.1"/>
    </source>
</evidence>
<keyword evidence="3" id="KW-1185">Reference proteome</keyword>